<evidence type="ECO:0000313" key="6">
    <source>
        <dbReference type="EMBL" id="KDQ14627.1"/>
    </source>
</evidence>
<sequence length="283" mass="30639">MSSAVDNVRAHAVHTAHVSEEAVRSRSYLYPPLGALYLLYHPQLWPPVLARLLPCIALSAGVLVPMFIFTYVPQAAVLTFLNGPAGPFSAAALVLSESATIINMLARSFLLEGALTDLFDATLVCEGQEALVSRGRELKPGGSKQGAKKLGKMVMQPLNKFSISHLVEYFMMLPLNLIPIVGTATFLILQGRKNGPGFHSRYFQLKRFDAPAKDSFIKSHRGGYIAFGTVSMVMNLIPLASIIFTFTSTVGAALWAADIEKKASYPGEKVDITGAAELKNDLL</sequence>
<dbReference type="InterPro" id="IPR059112">
    <property type="entry name" value="CysZ/EI24"/>
</dbReference>
<dbReference type="GO" id="GO:0005811">
    <property type="term" value="C:lipid droplet"/>
    <property type="evidence" value="ECO:0007669"/>
    <property type="project" value="TreeGrafter"/>
</dbReference>
<comment type="subcellular location">
    <subcellularLocation>
        <location evidence="1">Membrane</location>
        <topology evidence="1">Multi-pass membrane protein</topology>
    </subcellularLocation>
</comment>
<dbReference type="InParanoid" id="A0A067MRX2"/>
<name>A0A067MRX2_BOTB1</name>
<keyword evidence="7" id="KW-1185">Reference proteome</keyword>
<feature type="transmembrane region" description="Helical" evidence="5">
    <location>
        <begin position="48"/>
        <end position="72"/>
    </location>
</feature>
<proteinExistence type="predicted"/>
<dbReference type="OrthoDB" id="2107885at2759"/>
<evidence type="ECO:0000256" key="1">
    <source>
        <dbReference type="ARBA" id="ARBA00004141"/>
    </source>
</evidence>
<evidence type="ECO:0000256" key="2">
    <source>
        <dbReference type="ARBA" id="ARBA00022692"/>
    </source>
</evidence>
<evidence type="ECO:0000256" key="5">
    <source>
        <dbReference type="SAM" id="Phobius"/>
    </source>
</evidence>
<evidence type="ECO:0008006" key="8">
    <source>
        <dbReference type="Google" id="ProtNLM"/>
    </source>
</evidence>
<dbReference type="HOGENOM" id="CLU_062645_0_0_1"/>
<dbReference type="PANTHER" id="PTHR34292:SF2">
    <property type="entry name" value="OUTER SPORE WALL PROTEIN LDS1"/>
    <property type="match status" value="1"/>
</dbReference>
<organism evidence="6 7">
    <name type="scientific">Botryobasidium botryosum (strain FD-172 SS1)</name>
    <dbReference type="NCBI Taxonomy" id="930990"/>
    <lineage>
        <taxon>Eukaryota</taxon>
        <taxon>Fungi</taxon>
        <taxon>Dikarya</taxon>
        <taxon>Basidiomycota</taxon>
        <taxon>Agaricomycotina</taxon>
        <taxon>Agaricomycetes</taxon>
        <taxon>Cantharellales</taxon>
        <taxon>Botryobasidiaceae</taxon>
        <taxon>Botryobasidium</taxon>
    </lineage>
</organism>
<feature type="transmembrane region" description="Helical" evidence="5">
    <location>
        <begin position="169"/>
        <end position="189"/>
    </location>
</feature>
<keyword evidence="3 5" id="KW-1133">Transmembrane helix</keyword>
<dbReference type="InterPro" id="IPR052786">
    <property type="entry name" value="Spore_wall_assembly"/>
</dbReference>
<dbReference type="STRING" id="930990.A0A067MRX2"/>
<reference evidence="7" key="1">
    <citation type="journal article" date="2014" name="Proc. Natl. Acad. Sci. U.S.A.">
        <title>Extensive sampling of basidiomycete genomes demonstrates inadequacy of the white-rot/brown-rot paradigm for wood decay fungi.</title>
        <authorList>
            <person name="Riley R."/>
            <person name="Salamov A.A."/>
            <person name="Brown D.W."/>
            <person name="Nagy L.G."/>
            <person name="Floudas D."/>
            <person name="Held B.W."/>
            <person name="Levasseur A."/>
            <person name="Lombard V."/>
            <person name="Morin E."/>
            <person name="Otillar R."/>
            <person name="Lindquist E.A."/>
            <person name="Sun H."/>
            <person name="LaButti K.M."/>
            <person name="Schmutz J."/>
            <person name="Jabbour D."/>
            <person name="Luo H."/>
            <person name="Baker S.E."/>
            <person name="Pisabarro A.G."/>
            <person name="Walton J.D."/>
            <person name="Blanchette R.A."/>
            <person name="Henrissat B."/>
            <person name="Martin F."/>
            <person name="Cullen D."/>
            <person name="Hibbett D.S."/>
            <person name="Grigoriev I.V."/>
        </authorList>
    </citation>
    <scope>NUCLEOTIDE SEQUENCE [LARGE SCALE GENOMIC DNA]</scope>
    <source>
        <strain evidence="7">FD-172 SS1</strain>
    </source>
</reference>
<dbReference type="PANTHER" id="PTHR34292">
    <property type="entry name" value="OUTER SPORE WALL PROTEIN LDS1"/>
    <property type="match status" value="1"/>
</dbReference>
<accession>A0A067MRX2</accession>
<evidence type="ECO:0000256" key="3">
    <source>
        <dbReference type="ARBA" id="ARBA00022989"/>
    </source>
</evidence>
<dbReference type="Pfam" id="PF07264">
    <property type="entry name" value="EI24"/>
    <property type="match status" value="1"/>
</dbReference>
<gene>
    <name evidence="6" type="ORF">BOTBODRAFT_187687</name>
</gene>
<keyword evidence="2 5" id="KW-0812">Transmembrane</keyword>
<evidence type="ECO:0000256" key="4">
    <source>
        <dbReference type="ARBA" id="ARBA00023136"/>
    </source>
</evidence>
<dbReference type="GO" id="GO:0005619">
    <property type="term" value="C:ascospore wall"/>
    <property type="evidence" value="ECO:0007669"/>
    <property type="project" value="TreeGrafter"/>
</dbReference>
<dbReference type="EMBL" id="KL198036">
    <property type="protein sequence ID" value="KDQ14627.1"/>
    <property type="molecule type" value="Genomic_DNA"/>
</dbReference>
<keyword evidence="4 5" id="KW-0472">Membrane</keyword>
<evidence type="ECO:0000313" key="7">
    <source>
        <dbReference type="Proteomes" id="UP000027195"/>
    </source>
</evidence>
<dbReference type="AlphaFoldDB" id="A0A067MRX2"/>
<protein>
    <recommendedName>
        <fullName evidence="8">Outer spore wall protein RRT8</fullName>
    </recommendedName>
</protein>
<dbReference type="Proteomes" id="UP000027195">
    <property type="component" value="Unassembled WGS sequence"/>
</dbReference>